<comment type="caution">
    <text evidence="2">The sequence shown here is derived from an EMBL/GenBank/DDBJ whole genome shotgun (WGS) entry which is preliminary data.</text>
</comment>
<dbReference type="OrthoDB" id="10070368at2759"/>
<reference evidence="2 3" key="1">
    <citation type="submission" date="2016-11" db="EMBL/GenBank/DDBJ databases">
        <title>The macronuclear genome of Stentor coeruleus: a giant cell with tiny introns.</title>
        <authorList>
            <person name="Slabodnick M."/>
            <person name="Ruby J.G."/>
            <person name="Reiff S.B."/>
            <person name="Swart E.C."/>
            <person name="Gosai S."/>
            <person name="Prabakaran S."/>
            <person name="Witkowska E."/>
            <person name="Larue G.E."/>
            <person name="Fisher S."/>
            <person name="Freeman R.M."/>
            <person name="Gunawardena J."/>
            <person name="Chu W."/>
            <person name="Stover N.A."/>
            <person name="Gregory B.D."/>
            <person name="Nowacki M."/>
            <person name="Derisi J."/>
            <person name="Roy S.W."/>
            <person name="Marshall W.F."/>
            <person name="Sood P."/>
        </authorList>
    </citation>
    <scope>NUCLEOTIDE SEQUENCE [LARGE SCALE GENOMIC DNA]</scope>
    <source>
        <strain evidence="2">WM001</strain>
    </source>
</reference>
<evidence type="ECO:0000256" key="1">
    <source>
        <dbReference type="SAM" id="Coils"/>
    </source>
</evidence>
<keyword evidence="3" id="KW-1185">Reference proteome</keyword>
<dbReference type="EMBL" id="MPUH01000519">
    <property type="protein sequence ID" value="OMJ78486.1"/>
    <property type="molecule type" value="Genomic_DNA"/>
</dbReference>
<sequence length="395" mass="45930">MDVKNSYNFSDSDNYEEDAEILEEKFILPTKRNLWETDNRCQSCLINFNILGIAHTKKTMCSFCYRGVCLKCLCFSRKHPESEISTKMCRACHYECKSIRHISGKLQQAKLEIEQLHFEVDLAIREKDDYTNQRKCVEQQINKVQNLLKLSHGEKIAECDKIKLIIEENEAKKTRIISANSELVEEKNKLLVYNKELLKFISDLKLGIKQNEESESKYRSRINKTQNKILGILKSHNAIENTTLVTEKIKNLTEETKDLQLKLENTNKLTQELEKELHSHQKNTETNELTVYNLHTKASETKALYLESDIFTEEQEKELVKKRSMLLEYDKIIKNLNDRLELLKKEAARQHKLNKGTTKGTLYGNNSLLAEYETARRSNTVTLHGSTSCKQCIIA</sequence>
<protein>
    <recommendedName>
        <fullName evidence="4">FYVE-type domain-containing protein</fullName>
    </recommendedName>
</protein>
<keyword evidence="1" id="KW-0175">Coiled coil</keyword>
<dbReference type="CDD" id="cd00065">
    <property type="entry name" value="FYVE_like_SF"/>
    <property type="match status" value="1"/>
</dbReference>
<organism evidence="2 3">
    <name type="scientific">Stentor coeruleus</name>
    <dbReference type="NCBI Taxonomy" id="5963"/>
    <lineage>
        <taxon>Eukaryota</taxon>
        <taxon>Sar</taxon>
        <taxon>Alveolata</taxon>
        <taxon>Ciliophora</taxon>
        <taxon>Postciliodesmatophora</taxon>
        <taxon>Heterotrichea</taxon>
        <taxon>Heterotrichida</taxon>
        <taxon>Stentoridae</taxon>
        <taxon>Stentor</taxon>
    </lineage>
</organism>
<dbReference type="Proteomes" id="UP000187209">
    <property type="component" value="Unassembled WGS sequence"/>
</dbReference>
<accession>A0A1R2BNZ5</accession>
<dbReference type="AlphaFoldDB" id="A0A1R2BNZ5"/>
<evidence type="ECO:0000313" key="3">
    <source>
        <dbReference type="Proteomes" id="UP000187209"/>
    </source>
</evidence>
<feature type="coiled-coil region" evidence="1">
    <location>
        <begin position="326"/>
        <end position="353"/>
    </location>
</feature>
<evidence type="ECO:0008006" key="4">
    <source>
        <dbReference type="Google" id="ProtNLM"/>
    </source>
</evidence>
<name>A0A1R2BNZ5_9CILI</name>
<gene>
    <name evidence="2" type="ORF">SteCoe_21683</name>
</gene>
<proteinExistence type="predicted"/>
<evidence type="ECO:0000313" key="2">
    <source>
        <dbReference type="EMBL" id="OMJ78486.1"/>
    </source>
</evidence>
<feature type="coiled-coil region" evidence="1">
    <location>
        <begin position="249"/>
        <end position="283"/>
    </location>
</feature>
<feature type="coiled-coil region" evidence="1">
    <location>
        <begin position="106"/>
        <end position="147"/>
    </location>
</feature>